<dbReference type="AlphaFoldDB" id="A0A7I4XTW5"/>
<name>A0A7I4XTW5_HAECO</name>
<protein>
    <submittedName>
        <fullName evidence="2">Secreted protein</fullName>
    </submittedName>
</protein>
<evidence type="ECO:0000313" key="2">
    <source>
        <dbReference type="WBParaSite" id="HCON_00006020-00001"/>
    </source>
</evidence>
<accession>A0A7I4XTW5</accession>
<reference evidence="2" key="1">
    <citation type="submission" date="2020-12" db="UniProtKB">
        <authorList>
            <consortium name="WormBaseParasite"/>
        </authorList>
    </citation>
    <scope>IDENTIFICATION</scope>
    <source>
        <strain evidence="2">MHco3</strain>
    </source>
</reference>
<proteinExistence type="predicted"/>
<dbReference type="Proteomes" id="UP000025227">
    <property type="component" value="Unplaced"/>
</dbReference>
<sequence length="110" mass="12371">MSKYRGRLFTLFIDIVVVHRPHLQWRLQPPGSSHCQDWQEGGEVPGCEEDGGWKLRAASCEHLRTPGRVRGFGAAGTHGPCVAHIRRHRARLLPRGQRMPESRSEAIACP</sequence>
<dbReference type="WBParaSite" id="HCON_00006020-00001">
    <property type="protein sequence ID" value="HCON_00006020-00001"/>
    <property type="gene ID" value="HCON_00006020"/>
</dbReference>
<organism evidence="1 2">
    <name type="scientific">Haemonchus contortus</name>
    <name type="common">Barber pole worm</name>
    <dbReference type="NCBI Taxonomy" id="6289"/>
    <lineage>
        <taxon>Eukaryota</taxon>
        <taxon>Metazoa</taxon>
        <taxon>Ecdysozoa</taxon>
        <taxon>Nematoda</taxon>
        <taxon>Chromadorea</taxon>
        <taxon>Rhabditida</taxon>
        <taxon>Rhabditina</taxon>
        <taxon>Rhabditomorpha</taxon>
        <taxon>Strongyloidea</taxon>
        <taxon>Trichostrongylidae</taxon>
        <taxon>Haemonchus</taxon>
    </lineage>
</organism>
<evidence type="ECO:0000313" key="1">
    <source>
        <dbReference type="Proteomes" id="UP000025227"/>
    </source>
</evidence>
<keyword evidence="1" id="KW-1185">Reference proteome</keyword>